<dbReference type="PANTHER" id="PTHR43861">
    <property type="entry name" value="TRANS-ACONITATE 2-METHYLTRANSFERASE-RELATED"/>
    <property type="match status" value="1"/>
</dbReference>
<keyword evidence="2" id="KW-0808">Transferase</keyword>
<feature type="domain" description="Methyltransferase type 11" evidence="1">
    <location>
        <begin position="46"/>
        <end position="140"/>
    </location>
</feature>
<keyword evidence="2" id="KW-0489">Methyltransferase</keyword>
<dbReference type="InterPro" id="IPR029063">
    <property type="entry name" value="SAM-dependent_MTases_sf"/>
</dbReference>
<protein>
    <submittedName>
        <fullName evidence="2">Class I SAM-dependent methyltransferase</fullName>
    </submittedName>
</protein>
<comment type="caution">
    <text evidence="2">The sequence shown here is derived from an EMBL/GenBank/DDBJ whole genome shotgun (WGS) entry which is preliminary data.</text>
</comment>
<dbReference type="Proteomes" id="UP000274920">
    <property type="component" value="Unassembled WGS sequence"/>
</dbReference>
<dbReference type="EMBL" id="RHJS01000002">
    <property type="protein sequence ID" value="RRK30828.1"/>
    <property type="molecule type" value="Genomic_DNA"/>
</dbReference>
<evidence type="ECO:0000313" key="2">
    <source>
        <dbReference type="EMBL" id="RRK30828.1"/>
    </source>
</evidence>
<dbReference type="GO" id="GO:0008757">
    <property type="term" value="F:S-adenosylmethionine-dependent methyltransferase activity"/>
    <property type="evidence" value="ECO:0007669"/>
    <property type="project" value="InterPro"/>
</dbReference>
<dbReference type="RefSeq" id="WP_125126609.1">
    <property type="nucleotide sequence ID" value="NZ_CASCYM010000022.1"/>
</dbReference>
<accession>A0A3R8KY10</accession>
<proteinExistence type="predicted"/>
<dbReference type="SUPFAM" id="SSF53335">
    <property type="entry name" value="S-adenosyl-L-methionine-dependent methyltransferases"/>
    <property type="match status" value="1"/>
</dbReference>
<dbReference type="CDD" id="cd02440">
    <property type="entry name" value="AdoMet_MTases"/>
    <property type="match status" value="1"/>
</dbReference>
<evidence type="ECO:0000313" key="3">
    <source>
        <dbReference type="Proteomes" id="UP000274920"/>
    </source>
</evidence>
<gene>
    <name evidence="2" type="ORF">EBB54_05150</name>
</gene>
<name>A0A3R8KY10_9FIRM</name>
<sequence>MNNEYDQERFFEEYAKMSRSREGLSAAGEWHQLKPLFPSLLGKAVLDLGCGYGWHCKFAAEQGAVRVLGLDLSGKMIEEAKKRNAEKEIEYRVCGIEEYEYPEHMWDCVVSNLALHYIEHIENIFQKVHKTLKPGGVFIFNIEHPVFTAGVGQDWVYTEAGEPQYWPVDDYFLPGERSTHFLGCHVVKQHHTITQILMGLLNNGFELEAVEEAKPSEEMMHIPGMKDELRRPMMLLVKAKKK</sequence>
<organism evidence="2 3">
    <name type="scientific">Schaedlerella arabinosiphila</name>
    <dbReference type="NCBI Taxonomy" id="2044587"/>
    <lineage>
        <taxon>Bacteria</taxon>
        <taxon>Bacillati</taxon>
        <taxon>Bacillota</taxon>
        <taxon>Clostridia</taxon>
        <taxon>Lachnospirales</taxon>
        <taxon>Lachnospiraceae</taxon>
        <taxon>Schaedlerella</taxon>
    </lineage>
</organism>
<dbReference type="AlphaFoldDB" id="A0A3R8KY10"/>
<dbReference type="Pfam" id="PF08241">
    <property type="entry name" value="Methyltransf_11"/>
    <property type="match status" value="1"/>
</dbReference>
<dbReference type="InterPro" id="IPR013216">
    <property type="entry name" value="Methyltransf_11"/>
</dbReference>
<evidence type="ECO:0000259" key="1">
    <source>
        <dbReference type="Pfam" id="PF08241"/>
    </source>
</evidence>
<dbReference type="Gene3D" id="3.40.50.150">
    <property type="entry name" value="Vaccinia Virus protein VP39"/>
    <property type="match status" value="1"/>
</dbReference>
<reference evidence="2" key="1">
    <citation type="submission" date="2018-10" db="EMBL/GenBank/DDBJ databases">
        <title>Schaedlerella arabinophila gen. nov. sp. nov., isolated from the mouse intestinal tract and comparative analysis with the genome of the closely related altered Schaedler flora strain ASF502.</title>
        <authorList>
            <person name="Miyake S."/>
            <person name="Soh M."/>
            <person name="Seedorf H."/>
        </authorList>
    </citation>
    <scope>NUCLEOTIDE SEQUENCE [LARGE SCALE GENOMIC DNA]</scope>
    <source>
        <strain evidence="2">DSM 106076</strain>
    </source>
</reference>
<keyword evidence="3" id="KW-1185">Reference proteome</keyword>
<dbReference type="GO" id="GO:0032259">
    <property type="term" value="P:methylation"/>
    <property type="evidence" value="ECO:0007669"/>
    <property type="project" value="UniProtKB-KW"/>
</dbReference>